<keyword evidence="3" id="KW-1185">Reference proteome</keyword>
<evidence type="ECO:0000256" key="1">
    <source>
        <dbReference type="ARBA" id="ARBA00023054"/>
    </source>
</evidence>
<sequence>MNEEVAGQIASLQAQETGVWWENAQLDCDFLQLRQRLQILPRVQVDHVTQLQEKWHQEEVPCSELERELAAASGQVTFMQQICSVYRQMAEALGQHLEENLAHHWKEILFFEKRAQESWM</sequence>
<dbReference type="EMBL" id="JWIN03000025">
    <property type="protein sequence ID" value="KAB1258217.1"/>
    <property type="molecule type" value="Genomic_DNA"/>
</dbReference>
<dbReference type="PANTHER" id="PTHR23158">
    <property type="entry name" value="MELANOMA INHIBITORY ACTIVITY-RELATED"/>
    <property type="match status" value="1"/>
</dbReference>
<evidence type="ECO:0000313" key="2">
    <source>
        <dbReference type="EMBL" id="KAB1258217.1"/>
    </source>
</evidence>
<reference evidence="2 3" key="1">
    <citation type="journal article" date="2019" name="Mol. Ecol. Resour.">
        <title>Improving Illumina assemblies with Hi-C and long reads: an example with the North African dromedary.</title>
        <authorList>
            <person name="Elbers J.P."/>
            <person name="Rogers M.F."/>
            <person name="Perelman P.L."/>
            <person name="Proskuryakova A.A."/>
            <person name="Serdyukova N.A."/>
            <person name="Johnson W.E."/>
            <person name="Horin P."/>
            <person name="Corander J."/>
            <person name="Murphy D."/>
            <person name="Burger P.A."/>
        </authorList>
    </citation>
    <scope>NUCLEOTIDE SEQUENCE [LARGE SCALE GENOMIC DNA]</scope>
    <source>
        <strain evidence="2">Drom800</strain>
        <tissue evidence="2">Blood</tissue>
    </source>
</reference>
<dbReference type="GO" id="GO:0070971">
    <property type="term" value="C:endoplasmic reticulum exit site"/>
    <property type="evidence" value="ECO:0007669"/>
    <property type="project" value="TreeGrafter"/>
</dbReference>
<dbReference type="PANTHER" id="PTHR23158:SF59">
    <property type="match status" value="1"/>
</dbReference>
<dbReference type="AlphaFoldDB" id="A0A5N4CH70"/>
<organism evidence="2 3">
    <name type="scientific">Camelus dromedarius</name>
    <name type="common">Dromedary</name>
    <name type="synonym">Arabian camel</name>
    <dbReference type="NCBI Taxonomy" id="9838"/>
    <lineage>
        <taxon>Eukaryota</taxon>
        <taxon>Metazoa</taxon>
        <taxon>Chordata</taxon>
        <taxon>Craniata</taxon>
        <taxon>Vertebrata</taxon>
        <taxon>Euteleostomi</taxon>
        <taxon>Mammalia</taxon>
        <taxon>Eutheria</taxon>
        <taxon>Laurasiatheria</taxon>
        <taxon>Artiodactyla</taxon>
        <taxon>Tylopoda</taxon>
        <taxon>Camelidae</taxon>
        <taxon>Camelus</taxon>
    </lineage>
</organism>
<evidence type="ECO:0000313" key="3">
    <source>
        <dbReference type="Proteomes" id="UP000299084"/>
    </source>
</evidence>
<name>A0A5N4CH70_CAMDR</name>
<dbReference type="GO" id="GO:0005789">
    <property type="term" value="C:endoplasmic reticulum membrane"/>
    <property type="evidence" value="ECO:0007669"/>
    <property type="project" value="TreeGrafter"/>
</dbReference>
<dbReference type="InterPro" id="IPR051500">
    <property type="entry name" value="cTAGE_MIA/OTOR"/>
</dbReference>
<comment type="caution">
    <text evidence="2">The sequence shown here is derived from an EMBL/GenBank/DDBJ whole genome shotgun (WGS) entry which is preliminary data.</text>
</comment>
<dbReference type="Proteomes" id="UP000299084">
    <property type="component" value="Unassembled WGS sequence"/>
</dbReference>
<protein>
    <submittedName>
        <fullName evidence="2">Uncharacterized protein</fullName>
    </submittedName>
</protein>
<keyword evidence="1" id="KW-0175">Coiled coil</keyword>
<proteinExistence type="predicted"/>
<dbReference type="GO" id="GO:0009306">
    <property type="term" value="P:protein secretion"/>
    <property type="evidence" value="ECO:0007669"/>
    <property type="project" value="TreeGrafter"/>
</dbReference>
<dbReference type="GO" id="GO:0035459">
    <property type="term" value="P:vesicle cargo loading"/>
    <property type="evidence" value="ECO:0007669"/>
    <property type="project" value="TreeGrafter"/>
</dbReference>
<gene>
    <name evidence="2" type="ORF">Cadr_000022663</name>
</gene>
<accession>A0A5N4CH70</accession>
<dbReference type="GO" id="GO:0006888">
    <property type="term" value="P:endoplasmic reticulum to Golgi vesicle-mediated transport"/>
    <property type="evidence" value="ECO:0007669"/>
    <property type="project" value="TreeGrafter"/>
</dbReference>